<dbReference type="Proteomes" id="UP000324222">
    <property type="component" value="Unassembled WGS sequence"/>
</dbReference>
<dbReference type="AlphaFoldDB" id="A0A5B7ING4"/>
<protein>
    <submittedName>
        <fullName evidence="1">Uncharacterized protein</fullName>
    </submittedName>
</protein>
<comment type="caution">
    <text evidence="1">The sequence shown here is derived from an EMBL/GenBank/DDBJ whole genome shotgun (WGS) entry which is preliminary data.</text>
</comment>
<evidence type="ECO:0000313" key="1">
    <source>
        <dbReference type="EMBL" id="MPC86090.1"/>
    </source>
</evidence>
<evidence type="ECO:0000313" key="2">
    <source>
        <dbReference type="Proteomes" id="UP000324222"/>
    </source>
</evidence>
<proteinExistence type="predicted"/>
<dbReference type="EMBL" id="VSRR010070429">
    <property type="protein sequence ID" value="MPC86090.1"/>
    <property type="molecule type" value="Genomic_DNA"/>
</dbReference>
<name>A0A5B7ING4_PORTR</name>
<gene>
    <name evidence="1" type="ORF">E2C01_080905</name>
</gene>
<organism evidence="1 2">
    <name type="scientific">Portunus trituberculatus</name>
    <name type="common">Swimming crab</name>
    <name type="synonym">Neptunus trituberculatus</name>
    <dbReference type="NCBI Taxonomy" id="210409"/>
    <lineage>
        <taxon>Eukaryota</taxon>
        <taxon>Metazoa</taxon>
        <taxon>Ecdysozoa</taxon>
        <taxon>Arthropoda</taxon>
        <taxon>Crustacea</taxon>
        <taxon>Multicrustacea</taxon>
        <taxon>Malacostraca</taxon>
        <taxon>Eumalacostraca</taxon>
        <taxon>Eucarida</taxon>
        <taxon>Decapoda</taxon>
        <taxon>Pleocyemata</taxon>
        <taxon>Brachyura</taxon>
        <taxon>Eubrachyura</taxon>
        <taxon>Portunoidea</taxon>
        <taxon>Portunidae</taxon>
        <taxon>Portuninae</taxon>
        <taxon>Portunus</taxon>
    </lineage>
</organism>
<keyword evidence="2" id="KW-1185">Reference proteome</keyword>
<reference evidence="1 2" key="1">
    <citation type="submission" date="2019-05" db="EMBL/GenBank/DDBJ databases">
        <title>Another draft genome of Portunus trituberculatus and its Hox gene families provides insights of decapod evolution.</title>
        <authorList>
            <person name="Jeong J.-H."/>
            <person name="Song I."/>
            <person name="Kim S."/>
            <person name="Choi T."/>
            <person name="Kim D."/>
            <person name="Ryu S."/>
            <person name="Kim W."/>
        </authorList>
    </citation>
    <scope>NUCLEOTIDE SEQUENCE [LARGE SCALE GENOMIC DNA]</scope>
    <source>
        <tissue evidence="1">Muscle</tissue>
    </source>
</reference>
<sequence length="59" mass="6418">MAIIPLVCLEQVKAGGCTFKLYLPGYPSVELGKGGARRDSAFPVEIYARGWLFQDGVND</sequence>
<accession>A0A5B7ING4</accession>